<proteinExistence type="predicted"/>
<gene>
    <name evidence="8" type="ORF">DFL_007160</name>
</gene>
<feature type="compositionally biased region" description="Low complexity" evidence="6">
    <location>
        <begin position="503"/>
        <end position="513"/>
    </location>
</feature>
<organism evidence="8 9">
    <name type="scientific">Arthrobotrys flagrans</name>
    <name type="common">Nematode-trapping fungus</name>
    <name type="synonym">Trichothecium flagrans</name>
    <dbReference type="NCBI Taxonomy" id="97331"/>
    <lineage>
        <taxon>Eukaryota</taxon>
        <taxon>Fungi</taxon>
        <taxon>Dikarya</taxon>
        <taxon>Ascomycota</taxon>
        <taxon>Pezizomycotina</taxon>
        <taxon>Orbiliomycetes</taxon>
        <taxon>Orbiliales</taxon>
        <taxon>Orbiliaceae</taxon>
        <taxon>Arthrobotrys</taxon>
    </lineage>
</organism>
<keyword evidence="5" id="KW-0175">Coiled coil</keyword>
<dbReference type="VEuPathDB" id="FungiDB:DFL_007160"/>
<dbReference type="OrthoDB" id="430051at2759"/>
<evidence type="ECO:0000256" key="5">
    <source>
        <dbReference type="SAM" id="Coils"/>
    </source>
</evidence>
<dbReference type="Pfam" id="PF06839">
    <property type="entry name" value="Zn_ribbon_GRF"/>
    <property type="match status" value="1"/>
</dbReference>
<keyword evidence="2 4" id="KW-0863">Zinc-finger</keyword>
<evidence type="ECO:0000256" key="2">
    <source>
        <dbReference type="ARBA" id="ARBA00022771"/>
    </source>
</evidence>
<accession>A0A436ZVG1</accession>
<feature type="compositionally biased region" description="Polar residues" evidence="6">
    <location>
        <begin position="248"/>
        <end position="266"/>
    </location>
</feature>
<name>A0A436ZVG1_ARTFL</name>
<evidence type="ECO:0000256" key="3">
    <source>
        <dbReference type="ARBA" id="ARBA00022833"/>
    </source>
</evidence>
<keyword evidence="3" id="KW-0862">Zinc</keyword>
<dbReference type="EMBL" id="SAEB01000009">
    <property type="protein sequence ID" value="RVD82745.1"/>
    <property type="molecule type" value="Genomic_DNA"/>
</dbReference>
<keyword evidence="1" id="KW-0479">Metal-binding</keyword>
<dbReference type="Proteomes" id="UP000283090">
    <property type="component" value="Unassembled WGS sequence"/>
</dbReference>
<dbReference type="GeneID" id="93589471"/>
<feature type="compositionally biased region" description="Low complexity" evidence="6">
    <location>
        <begin position="127"/>
        <end position="139"/>
    </location>
</feature>
<feature type="coiled-coil region" evidence="5">
    <location>
        <begin position="541"/>
        <end position="603"/>
    </location>
</feature>
<dbReference type="STRING" id="97331.A0A436ZVG1"/>
<evidence type="ECO:0000313" key="9">
    <source>
        <dbReference type="Proteomes" id="UP000283090"/>
    </source>
</evidence>
<feature type="compositionally biased region" description="Pro residues" evidence="6">
    <location>
        <begin position="514"/>
        <end position="526"/>
    </location>
</feature>
<comment type="caution">
    <text evidence="8">The sequence shown here is derived from an EMBL/GenBank/DDBJ whole genome shotgun (WGS) entry which is preliminary data.</text>
</comment>
<evidence type="ECO:0000259" key="7">
    <source>
        <dbReference type="PROSITE" id="PS51999"/>
    </source>
</evidence>
<feature type="region of interest" description="Disordered" evidence="6">
    <location>
        <begin position="317"/>
        <end position="371"/>
    </location>
</feature>
<feature type="region of interest" description="Disordered" evidence="6">
    <location>
        <begin position="476"/>
        <end position="534"/>
    </location>
</feature>
<dbReference type="GO" id="GO:0008270">
    <property type="term" value="F:zinc ion binding"/>
    <property type="evidence" value="ECO:0007669"/>
    <property type="project" value="UniProtKB-KW"/>
</dbReference>
<evidence type="ECO:0000256" key="4">
    <source>
        <dbReference type="PROSITE-ProRule" id="PRU01343"/>
    </source>
</evidence>
<sequence length="619" mass="66716">MNGDDIPVDSLAPKPANASLSSYKNGIFVKNQWMCNCTPRLPGVLNKVRKMGKNEGRQFWTCSKKSGPRSGCSFFIWIEEARDRERKAVLVNGQMPPNKQTPSRTFKQTKISDSFARGKAGEGPSTKKSSSSIAAKGKAPVIFKEQDAEGLNGGAEDDAISIPSDIGNDAGDDSPNRFDTDSDGDTHFEDALGELNQDDNFSVPANGAPSPPLNPQSLPDADEPSEGPRKIARTKSNTSPSKHLLDSPSATTGASNIPPSTESTVADTPPIAYQYPDTRSMSSSAKERYARQWVFDSVDPVHFPDLEHLIQADMARGPVHLPPVPEPSGIGSSVSSSRLPASDPDNPLGPRSGVSRNGSHTGGLLSNASYTTAPSNGALPLEGKAVPTGLLAPSTPRRYTGIPGSPSSSIANLPVDITDEIFEVLKRAGGPLHPDFAQDIREILKKSYGKQRGYYIGREMARRERDELSLQLERWQQGHSENTNRGPLMPPPMTPGQSFIPATQSFVSPSQSFVPPPSLPFVPSTPTPLRNGSQSFNTKEAEKLRAQNAGLRKTIDTLRQDVKNAKQLASLHEESLAECGHENNQLHNQVTMLTKEIMGLKDQIKKSSGKNGEGSEKSK</sequence>
<dbReference type="InterPro" id="IPR010666">
    <property type="entry name" value="Znf_GRF"/>
</dbReference>
<feature type="compositionally biased region" description="Polar residues" evidence="6">
    <location>
        <begin position="95"/>
        <end position="112"/>
    </location>
</feature>
<feature type="domain" description="GRF-type" evidence="7">
    <location>
        <begin position="35"/>
        <end position="81"/>
    </location>
</feature>
<dbReference type="PROSITE" id="PS51999">
    <property type="entry name" value="ZF_GRF"/>
    <property type="match status" value="1"/>
</dbReference>
<feature type="compositionally biased region" description="Low complexity" evidence="6">
    <location>
        <begin position="327"/>
        <end position="337"/>
    </location>
</feature>
<feature type="compositionally biased region" description="Basic and acidic residues" evidence="6">
    <location>
        <begin position="174"/>
        <end position="190"/>
    </location>
</feature>
<dbReference type="AlphaFoldDB" id="A0A436ZVG1"/>
<feature type="compositionally biased region" description="Polar residues" evidence="6">
    <location>
        <begin position="354"/>
        <end position="371"/>
    </location>
</feature>
<protein>
    <recommendedName>
        <fullName evidence="7">GRF-type domain-containing protein</fullName>
    </recommendedName>
</protein>
<dbReference type="RefSeq" id="XP_067488289.1">
    <property type="nucleotide sequence ID" value="XM_067636699.1"/>
</dbReference>
<evidence type="ECO:0000256" key="1">
    <source>
        <dbReference type="ARBA" id="ARBA00022723"/>
    </source>
</evidence>
<evidence type="ECO:0000256" key="6">
    <source>
        <dbReference type="SAM" id="MobiDB-lite"/>
    </source>
</evidence>
<evidence type="ECO:0000313" key="8">
    <source>
        <dbReference type="EMBL" id="RVD82745.1"/>
    </source>
</evidence>
<feature type="region of interest" description="Disordered" evidence="6">
    <location>
        <begin position="93"/>
        <end position="288"/>
    </location>
</feature>
<reference evidence="8 9" key="1">
    <citation type="submission" date="2019-01" db="EMBL/GenBank/DDBJ databases">
        <title>Intercellular communication is required for trap formation in the nematode-trapping fungus Duddingtonia flagrans.</title>
        <authorList>
            <person name="Youssar L."/>
            <person name="Wernet V."/>
            <person name="Hensel N."/>
            <person name="Hildebrandt H.-G."/>
            <person name="Fischer R."/>
        </authorList>
    </citation>
    <scope>NUCLEOTIDE SEQUENCE [LARGE SCALE GENOMIC DNA]</scope>
    <source>
        <strain evidence="8 9">CBS H-5679</strain>
    </source>
</reference>
<keyword evidence="9" id="KW-1185">Reference proteome</keyword>